<evidence type="ECO:0000256" key="7">
    <source>
        <dbReference type="ARBA" id="ARBA00022989"/>
    </source>
</evidence>
<keyword evidence="7 13" id="KW-1133">Transmembrane helix</keyword>
<dbReference type="PRINTS" id="PR00260">
    <property type="entry name" value="CHEMTRNSDUCR"/>
</dbReference>
<dbReference type="Gene3D" id="1.10.287.950">
    <property type="entry name" value="Methyl-accepting chemotaxis protein"/>
    <property type="match status" value="1"/>
</dbReference>
<evidence type="ECO:0000256" key="9">
    <source>
        <dbReference type="ARBA" id="ARBA00023224"/>
    </source>
</evidence>
<dbReference type="CDD" id="cd11386">
    <property type="entry name" value="MCP_signal"/>
    <property type="match status" value="1"/>
</dbReference>
<dbReference type="PROSITE" id="PS50111">
    <property type="entry name" value="CHEMOTAXIS_TRANSDUC_2"/>
    <property type="match status" value="1"/>
</dbReference>
<evidence type="ECO:0000259" key="15">
    <source>
        <dbReference type="PROSITE" id="PS50885"/>
    </source>
</evidence>
<evidence type="ECO:0000256" key="3">
    <source>
        <dbReference type="ARBA" id="ARBA00022481"/>
    </source>
</evidence>
<dbReference type="Pfam" id="PF00015">
    <property type="entry name" value="MCPsignal"/>
    <property type="match status" value="1"/>
</dbReference>
<keyword evidence="9 11" id="KW-0807">Transducer</keyword>
<evidence type="ECO:0000256" key="8">
    <source>
        <dbReference type="ARBA" id="ARBA00023136"/>
    </source>
</evidence>
<dbReference type="PANTHER" id="PTHR43531:SF14">
    <property type="entry name" value="METHYL-ACCEPTING CHEMOTAXIS PROTEIN I-RELATED"/>
    <property type="match status" value="1"/>
</dbReference>
<accession>A0A7W2FF20</accession>
<keyword evidence="12" id="KW-0175">Coiled coil</keyword>
<organism evidence="16 17">
    <name type="scientific">Rugamonas apoptosis</name>
    <dbReference type="NCBI Taxonomy" id="2758570"/>
    <lineage>
        <taxon>Bacteria</taxon>
        <taxon>Pseudomonadati</taxon>
        <taxon>Pseudomonadota</taxon>
        <taxon>Betaproteobacteria</taxon>
        <taxon>Burkholderiales</taxon>
        <taxon>Oxalobacteraceae</taxon>
        <taxon>Telluria group</taxon>
        <taxon>Rugamonas</taxon>
    </lineage>
</organism>
<keyword evidence="2" id="KW-1003">Cell membrane</keyword>
<dbReference type="InterPro" id="IPR003660">
    <property type="entry name" value="HAMP_dom"/>
</dbReference>
<keyword evidence="8 13" id="KW-0472">Membrane</keyword>
<dbReference type="InterPro" id="IPR004090">
    <property type="entry name" value="Chemotax_Me-accpt_rcpt"/>
</dbReference>
<feature type="transmembrane region" description="Helical" evidence="13">
    <location>
        <begin position="191"/>
        <end position="210"/>
    </location>
</feature>
<reference evidence="16 17" key="1">
    <citation type="submission" date="2020-07" db="EMBL/GenBank/DDBJ databases">
        <title>Novel species isolated from subtropical streams in China.</title>
        <authorList>
            <person name="Lu H."/>
        </authorList>
    </citation>
    <scope>NUCLEOTIDE SEQUENCE [LARGE SCALE GENOMIC DNA]</scope>
    <source>
        <strain evidence="16 17">LX47W</strain>
    </source>
</reference>
<comment type="caution">
    <text evidence="16">The sequence shown here is derived from an EMBL/GenBank/DDBJ whole genome shotgun (WGS) entry which is preliminary data.</text>
</comment>
<feature type="transmembrane region" description="Helical" evidence="13">
    <location>
        <begin position="12"/>
        <end position="33"/>
    </location>
</feature>
<protein>
    <submittedName>
        <fullName evidence="16">Tar ligand binding domain-containing protein</fullName>
    </submittedName>
</protein>
<evidence type="ECO:0000256" key="13">
    <source>
        <dbReference type="SAM" id="Phobius"/>
    </source>
</evidence>
<dbReference type="InterPro" id="IPR003122">
    <property type="entry name" value="Tar_rcpt_lig-bd"/>
</dbReference>
<feature type="domain" description="HAMP" evidence="15">
    <location>
        <begin position="211"/>
        <end position="263"/>
    </location>
</feature>
<evidence type="ECO:0000256" key="6">
    <source>
        <dbReference type="ARBA" id="ARBA00022692"/>
    </source>
</evidence>
<proteinExistence type="inferred from homology"/>
<keyword evidence="6 13" id="KW-0812">Transmembrane</keyword>
<evidence type="ECO:0000256" key="2">
    <source>
        <dbReference type="ARBA" id="ARBA00022475"/>
    </source>
</evidence>
<keyword evidence="3" id="KW-0488">Methylation</keyword>
<evidence type="ECO:0000256" key="11">
    <source>
        <dbReference type="PROSITE-ProRule" id="PRU00284"/>
    </source>
</evidence>
<sequence length="563" mass="59798">MLRNLTIKMRLTAVLAFLAAQLIVGGLIGVISLGNANNAMKSLYDDRLVSLGKLDFVLRAVLRNQADLTKTLLQDPTSHKQATVDVLERSDAINKAWNEYIATSLTDEEKALAKEFSAGRQKYLEQGVQPATAALQSGDIPAATDIIVQRLPKLFMTIREKGNALIKLQLDVAHDQYEQSQQVYRTVRNSCIVALSVGLILAAWAGWWIVRAITVPLQEAVEVAQRVASGDLTGEIEVTSQDETGRLLEALRVMSISLQQIIGKVRSGTDTITTASAEIAAGNLDLSARTEQQASSLEETASSMEELTSTVKQNADNARQANQLAASAGEVARKGGDVVAQVVQTMGGINASSGKMADIIGVIDGIAFQTNILALNAAVEAARAGEQGRGFAVVATEVRNLAQRSAAAAKEIKNLIDSSVEQVAVGSKLVDQAGSTMGEIVTSIQRVSDIMNEISSATQEQTSGIEQINQAIVEIDNATQQNAALVEQATAAAQSMQDQARQLEQAVGVFKLDGILAKASSLAKRRMTPPAAKPVARVASGAKPASALRMAAQSAKNGDWEEF</sequence>
<comment type="subcellular location">
    <subcellularLocation>
        <location evidence="1">Cell inner membrane</location>
        <topology evidence="1">Multi-pass membrane protein</topology>
    </subcellularLocation>
</comment>
<dbReference type="Gene3D" id="6.10.340.10">
    <property type="match status" value="1"/>
</dbReference>
<dbReference type="RefSeq" id="WP_182157337.1">
    <property type="nucleotide sequence ID" value="NZ_JACEZU010000019.1"/>
</dbReference>
<name>A0A7W2FF20_9BURK</name>
<dbReference type="EMBL" id="JACEZU010000019">
    <property type="protein sequence ID" value="MBA5690532.1"/>
    <property type="molecule type" value="Genomic_DNA"/>
</dbReference>
<feature type="domain" description="Methyl-accepting transducer" evidence="14">
    <location>
        <begin position="268"/>
        <end position="497"/>
    </location>
</feature>
<feature type="coiled-coil region" evidence="12">
    <location>
        <begin position="468"/>
        <end position="506"/>
    </location>
</feature>
<dbReference type="GO" id="GO:0006935">
    <property type="term" value="P:chemotaxis"/>
    <property type="evidence" value="ECO:0007669"/>
    <property type="project" value="UniProtKB-KW"/>
</dbReference>
<dbReference type="GO" id="GO:0004888">
    <property type="term" value="F:transmembrane signaling receptor activity"/>
    <property type="evidence" value="ECO:0007669"/>
    <property type="project" value="InterPro"/>
</dbReference>
<evidence type="ECO:0000313" key="16">
    <source>
        <dbReference type="EMBL" id="MBA5690532.1"/>
    </source>
</evidence>
<comment type="similarity">
    <text evidence="10">Belongs to the methyl-accepting chemotaxis (MCP) protein family.</text>
</comment>
<evidence type="ECO:0000259" key="14">
    <source>
        <dbReference type="PROSITE" id="PS50111"/>
    </source>
</evidence>
<dbReference type="FunFam" id="1.10.287.950:FF:000001">
    <property type="entry name" value="Methyl-accepting chemotaxis sensory transducer"/>
    <property type="match status" value="1"/>
</dbReference>
<dbReference type="SMART" id="SM00304">
    <property type="entry name" value="HAMP"/>
    <property type="match status" value="1"/>
</dbReference>
<evidence type="ECO:0000256" key="12">
    <source>
        <dbReference type="SAM" id="Coils"/>
    </source>
</evidence>
<dbReference type="InterPro" id="IPR051310">
    <property type="entry name" value="MCP_chemotaxis"/>
</dbReference>
<evidence type="ECO:0000256" key="10">
    <source>
        <dbReference type="ARBA" id="ARBA00029447"/>
    </source>
</evidence>
<evidence type="ECO:0000256" key="4">
    <source>
        <dbReference type="ARBA" id="ARBA00022500"/>
    </source>
</evidence>
<gene>
    <name evidence="16" type="ORF">H3H39_26190</name>
</gene>
<dbReference type="Pfam" id="PF02203">
    <property type="entry name" value="TarH"/>
    <property type="match status" value="1"/>
</dbReference>
<dbReference type="GO" id="GO:0005886">
    <property type="term" value="C:plasma membrane"/>
    <property type="evidence" value="ECO:0007669"/>
    <property type="project" value="UniProtKB-SubCell"/>
</dbReference>
<keyword evidence="4" id="KW-0145">Chemotaxis</keyword>
<evidence type="ECO:0000313" key="17">
    <source>
        <dbReference type="Proteomes" id="UP000573499"/>
    </source>
</evidence>
<dbReference type="CDD" id="cd06225">
    <property type="entry name" value="HAMP"/>
    <property type="match status" value="1"/>
</dbReference>
<dbReference type="SMART" id="SM00283">
    <property type="entry name" value="MA"/>
    <property type="match status" value="1"/>
</dbReference>
<dbReference type="SUPFAM" id="SSF58104">
    <property type="entry name" value="Methyl-accepting chemotaxis protein (MCP) signaling domain"/>
    <property type="match status" value="1"/>
</dbReference>
<dbReference type="Proteomes" id="UP000573499">
    <property type="component" value="Unassembled WGS sequence"/>
</dbReference>
<keyword evidence="5" id="KW-0997">Cell inner membrane</keyword>
<dbReference type="PROSITE" id="PS50885">
    <property type="entry name" value="HAMP"/>
    <property type="match status" value="1"/>
</dbReference>
<evidence type="ECO:0000256" key="1">
    <source>
        <dbReference type="ARBA" id="ARBA00004429"/>
    </source>
</evidence>
<dbReference type="InterPro" id="IPR004089">
    <property type="entry name" value="MCPsignal_dom"/>
</dbReference>
<dbReference type="AlphaFoldDB" id="A0A7W2FF20"/>
<dbReference type="Pfam" id="PF00672">
    <property type="entry name" value="HAMP"/>
    <property type="match status" value="1"/>
</dbReference>
<dbReference type="GO" id="GO:0007165">
    <property type="term" value="P:signal transduction"/>
    <property type="evidence" value="ECO:0007669"/>
    <property type="project" value="UniProtKB-KW"/>
</dbReference>
<evidence type="ECO:0000256" key="5">
    <source>
        <dbReference type="ARBA" id="ARBA00022519"/>
    </source>
</evidence>
<keyword evidence="17" id="KW-1185">Reference proteome</keyword>
<dbReference type="PANTHER" id="PTHR43531">
    <property type="entry name" value="PROTEIN ICFG"/>
    <property type="match status" value="1"/>
</dbReference>